<dbReference type="EMBL" id="CP001854">
    <property type="protein sequence ID" value="ADB51250.1"/>
    <property type="molecule type" value="Genomic_DNA"/>
</dbReference>
<dbReference type="Pfam" id="PF03772">
    <property type="entry name" value="Competence"/>
    <property type="match status" value="1"/>
</dbReference>
<dbReference type="STRING" id="469383.Cwoe_2831"/>
<dbReference type="InterPro" id="IPR052159">
    <property type="entry name" value="Competence_DNA_uptake"/>
</dbReference>
<sequence>MATAADWLDDLRAHPRHVVLAALVAGLLAVPLSPDAVVAIAIAAGALAGRAGVAALAVAAVLAGAVGGQARLAALDRTALPPLYGTTVAATVVLLEQPRPVQFGTTALARLRELAPAGAAAGRAVAPAPAPTPASLAAGERVMLRIRQSTAWPASATGAVVQVHGRLRALGPFERHYARKGAHAAITVEAAAATGTRRGGTWRVVDEVRGRAERALSVGLRQPQAALLRGMVLGQDEALSDRTRDEFRDSGLAHILAASGQNVALLLALALPLLTFAGLGLRPRLGAALALIALYVPLAGAGPSIQRAGVMGAATTVAALAGRPASRWYALLLAAAATLALNPRASGDPGWQLSFAAVAAIALAAPAVSARLRRRGAPAPVADAVAMSLAATLGTAPLLVFHFGELSLVSLPANLLAAPAIAPVMWLGMLAAAVGQLAAALALPFNAMNAFLLGYVGTIAHEAAGVPHASTRAALPGTVALVAVYGVVGVLVALLRTRKGARMPGTASSANASPPPSSTSMMR</sequence>
<evidence type="ECO:0000256" key="7">
    <source>
        <dbReference type="SAM" id="Phobius"/>
    </source>
</evidence>
<feature type="compositionally biased region" description="Low complexity" evidence="6">
    <location>
        <begin position="506"/>
        <end position="523"/>
    </location>
</feature>
<feature type="transmembrane region" description="Helical" evidence="7">
    <location>
        <begin position="285"/>
        <end position="305"/>
    </location>
</feature>
<dbReference type="HOGENOM" id="CLU_512749_0_0_11"/>
<dbReference type="KEGG" id="cwo:Cwoe_2831"/>
<evidence type="ECO:0000313" key="10">
    <source>
        <dbReference type="Proteomes" id="UP000008229"/>
    </source>
</evidence>
<feature type="transmembrane region" description="Helical" evidence="7">
    <location>
        <begin position="441"/>
        <end position="461"/>
    </location>
</feature>
<dbReference type="AlphaFoldDB" id="D3FAT7"/>
<comment type="subcellular location">
    <subcellularLocation>
        <location evidence="1">Cell membrane</location>
        <topology evidence="1">Multi-pass membrane protein</topology>
    </subcellularLocation>
</comment>
<evidence type="ECO:0000259" key="8">
    <source>
        <dbReference type="Pfam" id="PF03772"/>
    </source>
</evidence>
<evidence type="ECO:0000256" key="6">
    <source>
        <dbReference type="SAM" id="MobiDB-lite"/>
    </source>
</evidence>
<feature type="transmembrane region" description="Helical" evidence="7">
    <location>
        <begin position="326"/>
        <end position="345"/>
    </location>
</feature>
<feature type="transmembrane region" description="Helical" evidence="7">
    <location>
        <begin position="53"/>
        <end position="74"/>
    </location>
</feature>
<dbReference type="NCBIfam" id="TIGR00360">
    <property type="entry name" value="ComEC_N-term"/>
    <property type="match status" value="1"/>
</dbReference>
<keyword evidence="10" id="KW-1185">Reference proteome</keyword>
<name>D3FAT7_CONWI</name>
<reference evidence="9 10" key="1">
    <citation type="journal article" date="2010" name="Stand. Genomic Sci.">
        <title>Complete genome sequence of Conexibacter woesei type strain (ID131577).</title>
        <authorList>
            <person name="Pukall R."/>
            <person name="Lapidus A."/>
            <person name="Glavina Del Rio T."/>
            <person name="Copeland A."/>
            <person name="Tice H."/>
            <person name="Cheng J.-F."/>
            <person name="Lucas S."/>
            <person name="Chen F."/>
            <person name="Nolan M."/>
            <person name="Bruce D."/>
            <person name="Goodwin L."/>
            <person name="Pitluck S."/>
            <person name="Mavromatis K."/>
            <person name="Ivanova N."/>
            <person name="Ovchinnikova G."/>
            <person name="Pati A."/>
            <person name="Chen A."/>
            <person name="Palaniappan K."/>
            <person name="Land M."/>
            <person name="Hauser L."/>
            <person name="Chang Y.-J."/>
            <person name="Jeffries C.D."/>
            <person name="Chain P."/>
            <person name="Meincke L."/>
            <person name="Sims D."/>
            <person name="Brettin T."/>
            <person name="Detter J.C."/>
            <person name="Rohde M."/>
            <person name="Goeker M."/>
            <person name="Bristow J."/>
            <person name="Eisen J.A."/>
            <person name="Markowitz V."/>
            <person name="Kyrpides N.C."/>
            <person name="Klenk H.-P."/>
            <person name="Hugenholtz P."/>
        </authorList>
    </citation>
    <scope>NUCLEOTIDE SEQUENCE [LARGE SCALE GENOMIC DNA]</scope>
    <source>
        <strain evidence="10">DSM 14684 / CIP 108061 / JCM 11494 / NBRC 100937 / ID131577</strain>
    </source>
</reference>
<feature type="transmembrane region" description="Helical" evidence="7">
    <location>
        <begin position="18"/>
        <end position="47"/>
    </location>
</feature>
<keyword evidence="4 7" id="KW-1133">Transmembrane helix</keyword>
<dbReference type="PANTHER" id="PTHR30619:SF1">
    <property type="entry name" value="RECOMBINATION PROTEIN 2"/>
    <property type="match status" value="1"/>
</dbReference>
<dbReference type="eggNOG" id="COG0658">
    <property type="taxonomic scope" value="Bacteria"/>
</dbReference>
<evidence type="ECO:0000256" key="4">
    <source>
        <dbReference type="ARBA" id="ARBA00022989"/>
    </source>
</evidence>
<feature type="transmembrane region" description="Helical" evidence="7">
    <location>
        <begin position="473"/>
        <end position="495"/>
    </location>
</feature>
<keyword evidence="5 7" id="KW-0472">Membrane</keyword>
<dbReference type="OrthoDB" id="7177610at2"/>
<protein>
    <submittedName>
        <fullName evidence="9">ComEC/Rec2-related protein</fullName>
    </submittedName>
</protein>
<keyword evidence="2" id="KW-1003">Cell membrane</keyword>
<gene>
    <name evidence="9" type="ordered locus">Cwoe_2831</name>
</gene>
<dbReference type="PANTHER" id="PTHR30619">
    <property type="entry name" value="DNA INTERNALIZATION/COMPETENCE PROTEIN COMEC/REC2"/>
    <property type="match status" value="1"/>
</dbReference>
<feature type="transmembrane region" description="Helical" evidence="7">
    <location>
        <begin position="351"/>
        <end position="372"/>
    </location>
</feature>
<feature type="domain" description="ComEC/Rec2-related protein" evidence="8">
    <location>
        <begin position="231"/>
        <end position="496"/>
    </location>
</feature>
<feature type="transmembrane region" description="Helical" evidence="7">
    <location>
        <begin position="252"/>
        <end position="279"/>
    </location>
</feature>
<organism evidence="9 10">
    <name type="scientific">Conexibacter woesei (strain DSM 14684 / CCUG 47730 / CIP 108061 / JCM 11494 / NBRC 100937 / ID131577)</name>
    <dbReference type="NCBI Taxonomy" id="469383"/>
    <lineage>
        <taxon>Bacteria</taxon>
        <taxon>Bacillati</taxon>
        <taxon>Actinomycetota</taxon>
        <taxon>Thermoleophilia</taxon>
        <taxon>Solirubrobacterales</taxon>
        <taxon>Conexibacteraceae</taxon>
        <taxon>Conexibacter</taxon>
    </lineage>
</organism>
<proteinExistence type="predicted"/>
<feature type="transmembrane region" description="Helical" evidence="7">
    <location>
        <begin position="415"/>
        <end position="434"/>
    </location>
</feature>
<feature type="transmembrane region" description="Helical" evidence="7">
    <location>
        <begin position="384"/>
        <end position="403"/>
    </location>
</feature>
<evidence type="ECO:0000256" key="5">
    <source>
        <dbReference type="ARBA" id="ARBA00023136"/>
    </source>
</evidence>
<dbReference type="GO" id="GO:0005886">
    <property type="term" value="C:plasma membrane"/>
    <property type="evidence" value="ECO:0007669"/>
    <property type="project" value="UniProtKB-SubCell"/>
</dbReference>
<dbReference type="InterPro" id="IPR004477">
    <property type="entry name" value="ComEC_N"/>
</dbReference>
<feature type="region of interest" description="Disordered" evidence="6">
    <location>
        <begin position="503"/>
        <end position="523"/>
    </location>
</feature>
<evidence type="ECO:0000256" key="2">
    <source>
        <dbReference type="ARBA" id="ARBA00022475"/>
    </source>
</evidence>
<evidence type="ECO:0000313" key="9">
    <source>
        <dbReference type="EMBL" id="ADB51250.1"/>
    </source>
</evidence>
<accession>D3FAT7</accession>
<dbReference type="Proteomes" id="UP000008229">
    <property type="component" value="Chromosome"/>
</dbReference>
<evidence type="ECO:0000256" key="3">
    <source>
        <dbReference type="ARBA" id="ARBA00022692"/>
    </source>
</evidence>
<keyword evidence="3 7" id="KW-0812">Transmembrane</keyword>
<evidence type="ECO:0000256" key="1">
    <source>
        <dbReference type="ARBA" id="ARBA00004651"/>
    </source>
</evidence>
<reference evidence="10" key="2">
    <citation type="submission" date="2010-01" db="EMBL/GenBank/DDBJ databases">
        <title>The complete genome of Conexibacter woesei DSM 14684.</title>
        <authorList>
            <consortium name="US DOE Joint Genome Institute (JGI-PGF)"/>
            <person name="Lucas S."/>
            <person name="Copeland A."/>
            <person name="Lapidus A."/>
            <person name="Glavina del Rio T."/>
            <person name="Dalin E."/>
            <person name="Tice H."/>
            <person name="Bruce D."/>
            <person name="Goodwin L."/>
            <person name="Pitluck S."/>
            <person name="Kyrpides N."/>
            <person name="Mavromatis K."/>
            <person name="Ivanova N."/>
            <person name="Mikhailova N."/>
            <person name="Chertkov O."/>
            <person name="Brettin T."/>
            <person name="Detter J.C."/>
            <person name="Han C."/>
            <person name="Larimer F."/>
            <person name="Land M."/>
            <person name="Hauser L."/>
            <person name="Markowitz V."/>
            <person name="Cheng J.-F."/>
            <person name="Hugenholtz P."/>
            <person name="Woyke T."/>
            <person name="Wu D."/>
            <person name="Pukall R."/>
            <person name="Steenblock K."/>
            <person name="Schneider S."/>
            <person name="Klenk H.-P."/>
            <person name="Eisen J.A."/>
        </authorList>
    </citation>
    <scope>NUCLEOTIDE SEQUENCE [LARGE SCALE GENOMIC DNA]</scope>
    <source>
        <strain evidence="10">DSM 14684 / CIP 108061 / JCM 11494 / NBRC 100937 / ID131577</strain>
    </source>
</reference>